<name>A0ABQ2PF22_9NEIS</name>
<reference evidence="2" key="1">
    <citation type="journal article" date="2019" name="Int. J. Syst. Evol. Microbiol.">
        <title>The Global Catalogue of Microorganisms (GCM) 10K type strain sequencing project: providing services to taxonomists for standard genome sequencing and annotation.</title>
        <authorList>
            <consortium name="The Broad Institute Genomics Platform"/>
            <consortium name="The Broad Institute Genome Sequencing Center for Infectious Disease"/>
            <person name="Wu L."/>
            <person name="Ma J."/>
        </authorList>
    </citation>
    <scope>NUCLEOTIDE SEQUENCE [LARGE SCALE GENOMIC DNA]</scope>
    <source>
        <strain evidence="2">CGMCC 1.8859</strain>
    </source>
</reference>
<accession>A0ABQ2PF22</accession>
<comment type="caution">
    <text evidence="1">The sequence shown here is derived from an EMBL/GenBank/DDBJ whole genome shotgun (WGS) entry which is preliminary data.</text>
</comment>
<keyword evidence="2" id="KW-1185">Reference proteome</keyword>
<organism evidence="1 2">
    <name type="scientific">Silvimonas iriomotensis</name>
    <dbReference type="NCBI Taxonomy" id="449662"/>
    <lineage>
        <taxon>Bacteria</taxon>
        <taxon>Pseudomonadati</taxon>
        <taxon>Pseudomonadota</taxon>
        <taxon>Betaproteobacteria</taxon>
        <taxon>Neisseriales</taxon>
        <taxon>Chitinibacteraceae</taxon>
        <taxon>Silvimonas</taxon>
    </lineage>
</organism>
<sequence length="65" mass="7603">MEKNLQLNPQHFDKSKQALDECRAYRGQFWTPFGENDATSREKPPFGCNMEKRALYTTYNARATT</sequence>
<dbReference type="Proteomes" id="UP000637267">
    <property type="component" value="Unassembled WGS sequence"/>
</dbReference>
<protein>
    <submittedName>
        <fullName evidence="1">Uncharacterized protein</fullName>
    </submittedName>
</protein>
<evidence type="ECO:0000313" key="2">
    <source>
        <dbReference type="Proteomes" id="UP000637267"/>
    </source>
</evidence>
<proteinExistence type="predicted"/>
<dbReference type="EMBL" id="BMLX01000009">
    <property type="protein sequence ID" value="GGP23981.1"/>
    <property type="molecule type" value="Genomic_DNA"/>
</dbReference>
<gene>
    <name evidence="1" type="ORF">GCM10010970_39810</name>
</gene>
<evidence type="ECO:0000313" key="1">
    <source>
        <dbReference type="EMBL" id="GGP23981.1"/>
    </source>
</evidence>